<dbReference type="PANTHER" id="PTHR30213:SF1">
    <property type="entry name" value="INNER MEMBRANE PROTEIN YHJD"/>
    <property type="match status" value="1"/>
</dbReference>
<sequence length="319" mass="35613">MKYFCNFELFNGTNYNMKVKKFTATSWRLLKQTYTEFDKDNAIKLSASLSYYTIFSLPPLLIIILSIFSFFFGRDAVTGRFFGQINGLVGNSAAIQIQETIKNIELSDSNTFAAIFGGIMLLIGASGVFAEIQSSINFIWGLKAKPNKGIMKFIKNRLMSFSMIASVGFLLMVSLMVNTVMDLINARLVLYFPDLTVYIFYVVNIIILFATTTVLFATIFKTLPDGEIGWKDALIGSGFTSFFFMFGKFAIGFYLGSSSIASIYGAAGSVIIILIWVYYSAIILYFGAEFTKVYAFEKGNKIIPNSYAVEIKTAVLEVK</sequence>
<evidence type="ECO:0000256" key="5">
    <source>
        <dbReference type="ARBA" id="ARBA00023136"/>
    </source>
</evidence>
<reference evidence="8" key="1">
    <citation type="submission" date="2016-11" db="EMBL/GenBank/DDBJ databases">
        <authorList>
            <person name="Varghese N."/>
            <person name="Submissions S."/>
        </authorList>
    </citation>
    <scope>NUCLEOTIDE SEQUENCE [LARGE SCALE GENOMIC DNA]</scope>
    <source>
        <strain evidence="8">DSM 19741</strain>
    </source>
</reference>
<dbReference type="GO" id="GO:0005886">
    <property type="term" value="C:plasma membrane"/>
    <property type="evidence" value="ECO:0007669"/>
    <property type="project" value="UniProtKB-SubCell"/>
</dbReference>
<evidence type="ECO:0000313" key="8">
    <source>
        <dbReference type="Proteomes" id="UP000184036"/>
    </source>
</evidence>
<evidence type="ECO:0000313" key="7">
    <source>
        <dbReference type="EMBL" id="SHF72595.1"/>
    </source>
</evidence>
<evidence type="ECO:0000256" key="2">
    <source>
        <dbReference type="ARBA" id="ARBA00022475"/>
    </source>
</evidence>
<dbReference type="PIRSF" id="PIRSF035875">
    <property type="entry name" value="RNase_BN"/>
    <property type="match status" value="1"/>
</dbReference>
<feature type="transmembrane region" description="Helical" evidence="6">
    <location>
        <begin position="197"/>
        <end position="220"/>
    </location>
</feature>
<dbReference type="Pfam" id="PF03631">
    <property type="entry name" value="Virul_fac_BrkB"/>
    <property type="match status" value="1"/>
</dbReference>
<feature type="transmembrane region" description="Helical" evidence="6">
    <location>
        <begin position="49"/>
        <end position="72"/>
    </location>
</feature>
<dbReference type="EMBL" id="FQWE01000001">
    <property type="protein sequence ID" value="SHF72595.1"/>
    <property type="molecule type" value="Genomic_DNA"/>
</dbReference>
<feature type="transmembrane region" description="Helical" evidence="6">
    <location>
        <begin position="112"/>
        <end position="130"/>
    </location>
</feature>
<keyword evidence="5 6" id="KW-0472">Membrane</keyword>
<dbReference type="PANTHER" id="PTHR30213">
    <property type="entry name" value="INNER MEMBRANE PROTEIN YHJD"/>
    <property type="match status" value="1"/>
</dbReference>
<feature type="transmembrane region" description="Helical" evidence="6">
    <location>
        <begin position="158"/>
        <end position="177"/>
    </location>
</feature>
<accession>A0A1M5E060</accession>
<evidence type="ECO:0000256" key="6">
    <source>
        <dbReference type="SAM" id="Phobius"/>
    </source>
</evidence>
<dbReference type="AlphaFoldDB" id="A0A1M5E060"/>
<comment type="subcellular location">
    <subcellularLocation>
        <location evidence="1">Cell membrane</location>
        <topology evidence="1">Multi-pass membrane protein</topology>
    </subcellularLocation>
</comment>
<evidence type="ECO:0000256" key="1">
    <source>
        <dbReference type="ARBA" id="ARBA00004651"/>
    </source>
</evidence>
<evidence type="ECO:0000256" key="3">
    <source>
        <dbReference type="ARBA" id="ARBA00022692"/>
    </source>
</evidence>
<gene>
    <name evidence="7" type="ORF">SAMN05444396_10181</name>
</gene>
<keyword evidence="3 6" id="KW-0812">Transmembrane</keyword>
<proteinExistence type="predicted"/>
<dbReference type="Proteomes" id="UP000184036">
    <property type="component" value="Unassembled WGS sequence"/>
</dbReference>
<organism evidence="7 8">
    <name type="scientific">Flavobacterium segetis</name>
    <dbReference type="NCBI Taxonomy" id="271157"/>
    <lineage>
        <taxon>Bacteria</taxon>
        <taxon>Pseudomonadati</taxon>
        <taxon>Bacteroidota</taxon>
        <taxon>Flavobacteriia</taxon>
        <taxon>Flavobacteriales</taxon>
        <taxon>Flavobacteriaceae</taxon>
        <taxon>Flavobacterium</taxon>
    </lineage>
</organism>
<keyword evidence="8" id="KW-1185">Reference proteome</keyword>
<evidence type="ECO:0000256" key="4">
    <source>
        <dbReference type="ARBA" id="ARBA00022989"/>
    </source>
</evidence>
<dbReference type="STRING" id="271157.SAMN05444396_10181"/>
<feature type="transmembrane region" description="Helical" evidence="6">
    <location>
        <begin position="232"/>
        <end position="255"/>
    </location>
</feature>
<dbReference type="NCBIfam" id="TIGR00765">
    <property type="entry name" value="yihY_not_rbn"/>
    <property type="match status" value="1"/>
</dbReference>
<keyword evidence="4 6" id="KW-1133">Transmembrane helix</keyword>
<keyword evidence="2" id="KW-1003">Cell membrane</keyword>
<dbReference type="InterPro" id="IPR017039">
    <property type="entry name" value="Virul_fac_BrkB"/>
</dbReference>
<name>A0A1M5E060_9FLAO</name>
<protein>
    <submittedName>
        <fullName evidence="7">Membrane protein</fullName>
    </submittedName>
</protein>
<feature type="transmembrane region" description="Helical" evidence="6">
    <location>
        <begin position="261"/>
        <end position="288"/>
    </location>
</feature>